<comment type="caution">
    <text evidence="1">The sequence shown here is derived from an EMBL/GenBank/DDBJ whole genome shotgun (WGS) entry which is preliminary data.</text>
</comment>
<gene>
    <name evidence="1" type="ORF">Fot_47883</name>
</gene>
<accession>A0ABD1QV96</accession>
<name>A0ABD1QV96_9LAMI</name>
<evidence type="ECO:0000313" key="1">
    <source>
        <dbReference type="EMBL" id="KAL2478869.1"/>
    </source>
</evidence>
<organism evidence="1 2">
    <name type="scientific">Forsythia ovata</name>
    <dbReference type="NCBI Taxonomy" id="205694"/>
    <lineage>
        <taxon>Eukaryota</taxon>
        <taxon>Viridiplantae</taxon>
        <taxon>Streptophyta</taxon>
        <taxon>Embryophyta</taxon>
        <taxon>Tracheophyta</taxon>
        <taxon>Spermatophyta</taxon>
        <taxon>Magnoliopsida</taxon>
        <taxon>eudicotyledons</taxon>
        <taxon>Gunneridae</taxon>
        <taxon>Pentapetalae</taxon>
        <taxon>asterids</taxon>
        <taxon>lamiids</taxon>
        <taxon>Lamiales</taxon>
        <taxon>Oleaceae</taxon>
        <taxon>Forsythieae</taxon>
        <taxon>Forsythia</taxon>
    </lineage>
</organism>
<protein>
    <submittedName>
        <fullName evidence="1">Uncharacterized protein</fullName>
    </submittedName>
</protein>
<dbReference type="EMBL" id="JBFOLJ010000014">
    <property type="protein sequence ID" value="KAL2478869.1"/>
    <property type="molecule type" value="Genomic_DNA"/>
</dbReference>
<evidence type="ECO:0000313" key="2">
    <source>
        <dbReference type="Proteomes" id="UP001604277"/>
    </source>
</evidence>
<proteinExistence type="predicted"/>
<keyword evidence="2" id="KW-1185">Reference proteome</keyword>
<dbReference type="Proteomes" id="UP001604277">
    <property type="component" value="Unassembled WGS sequence"/>
</dbReference>
<dbReference type="AlphaFoldDB" id="A0ABD1QV96"/>
<sequence length="103" mass="11878">MDDHPYIRVGSATHAKRLAQQLGRAPTLIVVFHHTQNHDQQTFVNPSFYDRRPSKHFGCNSRSQSLGLLSLTPSMKHNCIIRKLERRGRAEYMTSACRHSTLY</sequence>
<reference evidence="2" key="1">
    <citation type="submission" date="2024-07" db="EMBL/GenBank/DDBJ databases">
        <title>Two chromosome-level genome assemblies of Korean endemic species Abeliophyllum distichum and Forsythia ovata (Oleaceae).</title>
        <authorList>
            <person name="Jang H."/>
        </authorList>
    </citation>
    <scope>NUCLEOTIDE SEQUENCE [LARGE SCALE GENOMIC DNA]</scope>
</reference>